<feature type="compositionally biased region" description="Polar residues" evidence="1">
    <location>
        <begin position="11"/>
        <end position="29"/>
    </location>
</feature>
<evidence type="ECO:0008006" key="4">
    <source>
        <dbReference type="Google" id="ProtNLM"/>
    </source>
</evidence>
<keyword evidence="3" id="KW-1185">Reference proteome</keyword>
<proteinExistence type="predicted"/>
<accession>A0A165T0U8</accession>
<evidence type="ECO:0000313" key="3">
    <source>
        <dbReference type="Proteomes" id="UP000076761"/>
    </source>
</evidence>
<dbReference type="SUPFAM" id="SSF50494">
    <property type="entry name" value="Trypsin-like serine proteases"/>
    <property type="match status" value="1"/>
</dbReference>
<feature type="compositionally biased region" description="Basic and acidic residues" evidence="1">
    <location>
        <begin position="1"/>
        <end position="10"/>
    </location>
</feature>
<dbReference type="EMBL" id="KV425569">
    <property type="protein sequence ID" value="KZT25965.1"/>
    <property type="molecule type" value="Genomic_DNA"/>
</dbReference>
<name>A0A165T0U8_9AGAM</name>
<evidence type="ECO:0000313" key="2">
    <source>
        <dbReference type="EMBL" id="KZT25965.1"/>
    </source>
</evidence>
<sequence>MNDSGRRRSAESTLSDASTVLPTASNATADSPYEISEWERTTYYNAPLPLGSPRKSFPPFPNPVGGHPNLPTKTIHGVFGTPLNAVWDTVGPQIRDCLTARKIRYTAIQPARFITHDEEGNKTRLSSPPLLHVTRDTNRSHYVRRFMISALGMPIVAEEREAADAQGNVTLLFHENKDMCGNFSARVFAVSNCHVLRERTIVTYEFKGPGAPRQHHGLDEIKSCVCGHGIDAELLAREIDIGELETFYNDCNSQWSNLARRNIGYVHWVPSISVDVEGRHCTKDIGTFEVDARRFRRQFKGNVVDLVTPQQLTSMFYDESNGKRVFKFPADRELRINGWLTRELNPDCFDSNGKPCLVVMKDGYTPNLTVGCYAGLEAYICDGLGVESMELAVYNYDKQSGSFSDKGDSGSLVFDGMGHMVGIVHTGMWKGLWNHVTYATPAWWAIEQLKLEYPHPEFNREAF</sequence>
<feature type="region of interest" description="Disordered" evidence="1">
    <location>
        <begin position="1"/>
        <end position="30"/>
    </location>
</feature>
<evidence type="ECO:0000256" key="1">
    <source>
        <dbReference type="SAM" id="MobiDB-lite"/>
    </source>
</evidence>
<dbReference type="OrthoDB" id="5424209at2759"/>
<gene>
    <name evidence="2" type="ORF">NEOLEDRAFT_1156078</name>
</gene>
<dbReference type="InParanoid" id="A0A165T0U8"/>
<reference evidence="2 3" key="1">
    <citation type="journal article" date="2016" name="Mol. Biol. Evol.">
        <title>Comparative Genomics of Early-Diverging Mushroom-Forming Fungi Provides Insights into the Origins of Lignocellulose Decay Capabilities.</title>
        <authorList>
            <person name="Nagy L.G."/>
            <person name="Riley R."/>
            <person name="Tritt A."/>
            <person name="Adam C."/>
            <person name="Daum C."/>
            <person name="Floudas D."/>
            <person name="Sun H."/>
            <person name="Yadav J.S."/>
            <person name="Pangilinan J."/>
            <person name="Larsson K.H."/>
            <person name="Matsuura K."/>
            <person name="Barry K."/>
            <person name="Labutti K."/>
            <person name="Kuo R."/>
            <person name="Ohm R.A."/>
            <person name="Bhattacharya S.S."/>
            <person name="Shirouzu T."/>
            <person name="Yoshinaga Y."/>
            <person name="Martin F.M."/>
            <person name="Grigoriev I.V."/>
            <person name="Hibbett D.S."/>
        </authorList>
    </citation>
    <scope>NUCLEOTIDE SEQUENCE [LARGE SCALE GENOMIC DNA]</scope>
    <source>
        <strain evidence="2 3">HHB14362 ss-1</strain>
    </source>
</reference>
<protein>
    <recommendedName>
        <fullName evidence="4">Peptidase S64</fullName>
    </recommendedName>
</protein>
<dbReference type="AlphaFoldDB" id="A0A165T0U8"/>
<dbReference type="InterPro" id="IPR009003">
    <property type="entry name" value="Peptidase_S1_PA"/>
</dbReference>
<dbReference type="Proteomes" id="UP000076761">
    <property type="component" value="Unassembled WGS sequence"/>
</dbReference>
<organism evidence="2 3">
    <name type="scientific">Neolentinus lepideus HHB14362 ss-1</name>
    <dbReference type="NCBI Taxonomy" id="1314782"/>
    <lineage>
        <taxon>Eukaryota</taxon>
        <taxon>Fungi</taxon>
        <taxon>Dikarya</taxon>
        <taxon>Basidiomycota</taxon>
        <taxon>Agaricomycotina</taxon>
        <taxon>Agaricomycetes</taxon>
        <taxon>Gloeophyllales</taxon>
        <taxon>Gloeophyllaceae</taxon>
        <taxon>Neolentinus</taxon>
    </lineage>
</organism>